<evidence type="ECO:0000256" key="1">
    <source>
        <dbReference type="ARBA" id="ARBA00023157"/>
    </source>
</evidence>
<evidence type="ECO:0000256" key="2">
    <source>
        <dbReference type="ARBA" id="ARBA00023292"/>
    </source>
</evidence>
<feature type="compositionally biased region" description="Polar residues" evidence="3">
    <location>
        <begin position="432"/>
        <end position="447"/>
    </location>
</feature>
<dbReference type="GO" id="GO:0009888">
    <property type="term" value="P:tissue development"/>
    <property type="evidence" value="ECO:0007669"/>
    <property type="project" value="TreeGrafter"/>
</dbReference>
<evidence type="ECO:0000313" key="7">
    <source>
        <dbReference type="Proteomes" id="UP000694389"/>
    </source>
</evidence>
<evidence type="ECO:0000256" key="4">
    <source>
        <dbReference type="SAM" id="SignalP"/>
    </source>
</evidence>
<feature type="signal peptide" evidence="4">
    <location>
        <begin position="1"/>
        <end position="19"/>
    </location>
</feature>
<keyword evidence="1" id="KW-1015">Disulfide bond</keyword>
<dbReference type="AlphaFoldDB" id="A0A8C4IEX9"/>
<feature type="compositionally biased region" description="Low complexity" evidence="3">
    <location>
        <begin position="350"/>
        <end position="362"/>
    </location>
</feature>
<evidence type="ECO:0000259" key="5">
    <source>
        <dbReference type="PROSITE" id="PS51117"/>
    </source>
</evidence>
<dbReference type="PANTHER" id="PTHR10574:SF27">
    <property type="entry name" value="NETRIN-G2"/>
    <property type="match status" value="1"/>
</dbReference>
<feature type="compositionally biased region" description="Basic and acidic residues" evidence="3">
    <location>
        <begin position="886"/>
        <end position="909"/>
    </location>
</feature>
<evidence type="ECO:0000256" key="3">
    <source>
        <dbReference type="SAM" id="MobiDB-lite"/>
    </source>
</evidence>
<feature type="compositionally biased region" description="Basic and acidic residues" evidence="3">
    <location>
        <begin position="781"/>
        <end position="875"/>
    </location>
</feature>
<feature type="compositionally biased region" description="Basic and acidic residues" evidence="3">
    <location>
        <begin position="647"/>
        <end position="708"/>
    </location>
</feature>
<feature type="compositionally biased region" description="Basic and acidic residues" evidence="3">
    <location>
        <begin position="918"/>
        <end position="940"/>
    </location>
</feature>
<feature type="compositionally biased region" description="Basic and acidic residues" evidence="3">
    <location>
        <begin position="716"/>
        <end position="741"/>
    </location>
</feature>
<dbReference type="GO" id="GO:0007409">
    <property type="term" value="P:axonogenesis"/>
    <property type="evidence" value="ECO:0007669"/>
    <property type="project" value="TreeGrafter"/>
</dbReference>
<dbReference type="Gene3D" id="2.10.25.10">
    <property type="entry name" value="Laminin"/>
    <property type="match status" value="1"/>
</dbReference>
<feature type="region of interest" description="Disordered" evidence="3">
    <location>
        <begin position="334"/>
        <end position="457"/>
    </location>
</feature>
<feature type="compositionally biased region" description="Low complexity" evidence="3">
    <location>
        <begin position="399"/>
        <end position="408"/>
    </location>
</feature>
<evidence type="ECO:0000313" key="6">
    <source>
        <dbReference type="Ensembl" id="ENSDLAP00005055444.2"/>
    </source>
</evidence>
<dbReference type="SMART" id="SM00136">
    <property type="entry name" value="LamNT"/>
    <property type="match status" value="1"/>
</dbReference>
<keyword evidence="7" id="KW-1185">Reference proteome</keyword>
<dbReference type="FunFam" id="2.60.120.260:FF:000005">
    <property type="entry name" value="Netrin G1"/>
    <property type="match status" value="1"/>
</dbReference>
<dbReference type="GO" id="GO:0009887">
    <property type="term" value="P:animal organ morphogenesis"/>
    <property type="evidence" value="ECO:0007669"/>
    <property type="project" value="TreeGrafter"/>
</dbReference>
<organism evidence="6 7">
    <name type="scientific">Dicentrarchus labrax</name>
    <name type="common">European seabass</name>
    <name type="synonym">Morone labrax</name>
    <dbReference type="NCBI Taxonomy" id="13489"/>
    <lineage>
        <taxon>Eukaryota</taxon>
        <taxon>Metazoa</taxon>
        <taxon>Chordata</taxon>
        <taxon>Craniata</taxon>
        <taxon>Vertebrata</taxon>
        <taxon>Euteleostomi</taxon>
        <taxon>Actinopterygii</taxon>
        <taxon>Neopterygii</taxon>
        <taxon>Teleostei</taxon>
        <taxon>Neoteleostei</taxon>
        <taxon>Acanthomorphata</taxon>
        <taxon>Eupercaria</taxon>
        <taxon>Moronidae</taxon>
        <taxon>Dicentrarchus</taxon>
    </lineage>
</organism>
<name>A0A8C4IEX9_DICLA</name>
<feature type="compositionally biased region" description="Basic and acidic residues" evidence="3">
    <location>
        <begin position="414"/>
        <end position="425"/>
    </location>
</feature>
<dbReference type="InterPro" id="IPR050440">
    <property type="entry name" value="Laminin/Netrin_ECM"/>
</dbReference>
<feature type="compositionally biased region" description="Basic and acidic residues" evidence="3">
    <location>
        <begin position="494"/>
        <end position="515"/>
    </location>
</feature>
<feature type="compositionally biased region" description="Basic and acidic residues" evidence="3">
    <location>
        <begin position="572"/>
        <end position="602"/>
    </location>
</feature>
<protein>
    <recommendedName>
        <fullName evidence="5">Laminin N-terminal domain-containing protein</fullName>
    </recommendedName>
</protein>
<keyword evidence="4" id="KW-0732">Signal</keyword>
<dbReference type="PANTHER" id="PTHR10574">
    <property type="entry name" value="NETRIN/LAMININ-RELATED"/>
    <property type="match status" value="1"/>
</dbReference>
<feature type="compositionally biased region" description="Basic and acidic residues" evidence="3">
    <location>
        <begin position="539"/>
        <end position="561"/>
    </location>
</feature>
<accession>A0A8C4IEX9</accession>
<sequence>MLLQAVFLLLLHCLAFTLGQYELCKSLVSTDEGSVWEHYACQPKTASMKDYMRIKVDPPGITCGNPPERFCTLENPYLCSDECDASNPDLAHPPQLMQDRERNGLITYWQTVTWRRHPEPLLANITMSWNKSLELTDDIQITFEYGRPTIMVMDKSMDHGRSWQPYQFYADDCMDAFNMPPKRVRDLSPANITRVICTEQYSRWVGSKNDKNVKFEVRARFAVFAGPRLQNMDSLYTRMESMKGLRDFFTFTNLRLRLLRPALGGTYVQRDNLLKYFYAISNIEVPARCKCNLHASQCLLQDGNLQCQCEHNTTGQDCQRCKKGFKAKSWKAGSYLPTPNGTPNTCTIAGSPSGSTTTSTSSKRFTAPGAEAEGETKVEAEGEPQGEPGGGAGPKGEAESAITISEAEQPPAVTHEHSGAPREDTGAPPAEPSSTSLTDNLLPTSPLSEHPLIPMGESDTLPVAAEVLPPSASSQSEKHRVSLTLEKFTPSETVPEHSHLSHVVPKEPTHHSAADHHHHSIQSIFHPQTHDHHHTSKFGTEERHSEPRHSETGVSHKSEGHHGHKTTTSSEHGQKKEAEVEKERITEKTVYHKSEGHLHETHGLQTSSEHGKGSKEEERKAEIKVSHKFEGHGHEIHGHKTTASFGHGEKREEEEHKVSHKSEEHVHEAHGHKTSSEHGEEKEEEKGRKTEHTVSHHMSEGNVHETHGHKITTSSEHGEKRQEDEHKVSHKSEEHTHENHGHKTATSSEHGEERHTQRKVPHMSEVHVHEAHGHKTTTSFEHGEEREAEEHKVFHKSEGHTHETHGHKTTSPEHGEKRHEEEEHKVSHKSEGHVHETHGHKTSSENGQEREEEKERKVEHTVSHTSEGHGHEIHGHRAAASSGHGQKREEEEENRVSHKSEGHGHETHGQKKTTSSGHGEEEHKVSHHFDGHGHGHETHGHKPTASSGHGEEHKVSHNFDGHGHGHGHETHGHKPTSGHGEEHKGTTL</sequence>
<dbReference type="GeneTree" id="ENSGT00940000153601"/>
<feature type="compositionally biased region" description="Basic and acidic residues" evidence="3">
    <location>
        <begin position="762"/>
        <end position="773"/>
    </location>
</feature>
<gene>
    <name evidence="6" type="primary">ntng2b</name>
</gene>
<dbReference type="SMART" id="SM00180">
    <property type="entry name" value="EGF_Lam"/>
    <property type="match status" value="1"/>
</dbReference>
<dbReference type="FunFam" id="2.10.25.10:FF:001161">
    <property type="entry name" value="Netrin-G2"/>
    <property type="match status" value="1"/>
</dbReference>
<feature type="compositionally biased region" description="Basic and acidic residues" evidence="3">
    <location>
        <begin position="609"/>
        <end position="638"/>
    </location>
</feature>
<feature type="region of interest" description="Disordered" evidence="3">
    <location>
        <begin position="489"/>
        <end position="988"/>
    </location>
</feature>
<reference evidence="6" key="1">
    <citation type="submission" date="2025-08" db="UniProtKB">
        <authorList>
            <consortium name="Ensembl"/>
        </authorList>
    </citation>
    <scope>IDENTIFICATION</scope>
</reference>
<keyword evidence="2" id="KW-0424">Laminin EGF-like domain</keyword>
<feature type="chain" id="PRO_5035754357" description="Laminin N-terminal domain-containing protein" evidence="4">
    <location>
        <begin position="20"/>
        <end position="988"/>
    </location>
</feature>
<dbReference type="Pfam" id="PF00055">
    <property type="entry name" value="Laminin_N"/>
    <property type="match status" value="1"/>
</dbReference>
<dbReference type="InterPro" id="IPR002049">
    <property type="entry name" value="LE_dom"/>
</dbReference>
<dbReference type="PROSITE" id="PS51117">
    <property type="entry name" value="LAMININ_NTER"/>
    <property type="match status" value="1"/>
</dbReference>
<dbReference type="SUPFAM" id="SSF57196">
    <property type="entry name" value="EGF/Laminin"/>
    <property type="match status" value="1"/>
</dbReference>
<dbReference type="CDD" id="cd00055">
    <property type="entry name" value="EGF_Lam"/>
    <property type="match status" value="1"/>
</dbReference>
<feature type="compositionally biased region" description="Polar residues" evidence="3">
    <location>
        <begin position="337"/>
        <end position="348"/>
    </location>
</feature>
<feature type="compositionally biased region" description="Basic and acidic residues" evidence="3">
    <location>
        <begin position="949"/>
        <end position="972"/>
    </location>
</feature>
<dbReference type="Pfam" id="PF00053">
    <property type="entry name" value="EGF_laminin"/>
    <property type="match status" value="1"/>
</dbReference>
<proteinExistence type="predicted"/>
<dbReference type="Ensembl" id="ENSDLAT00005058874.2">
    <property type="protein sequence ID" value="ENSDLAP00005055444.2"/>
    <property type="gene ID" value="ENSDLAG00005023653.2"/>
</dbReference>
<reference evidence="6" key="2">
    <citation type="submission" date="2025-09" db="UniProtKB">
        <authorList>
            <consortium name="Ensembl"/>
        </authorList>
    </citation>
    <scope>IDENTIFICATION</scope>
</reference>
<dbReference type="Proteomes" id="UP000694389">
    <property type="component" value="Unassembled WGS sequence"/>
</dbReference>
<feature type="compositionally biased region" description="Basic and acidic residues" evidence="3">
    <location>
        <begin position="979"/>
        <end position="988"/>
    </location>
</feature>
<dbReference type="Gene3D" id="2.60.120.260">
    <property type="entry name" value="Galactose-binding domain-like"/>
    <property type="match status" value="1"/>
</dbReference>
<feature type="domain" description="Laminin N-terminal" evidence="5">
    <location>
        <begin position="37"/>
        <end position="288"/>
    </location>
</feature>
<dbReference type="InterPro" id="IPR008211">
    <property type="entry name" value="Laminin_N"/>
</dbReference>